<evidence type="ECO:0000313" key="2">
    <source>
        <dbReference type="WBParaSite" id="PS1159_v2.g12141.t1"/>
    </source>
</evidence>
<proteinExistence type="predicted"/>
<dbReference type="Proteomes" id="UP000887580">
    <property type="component" value="Unplaced"/>
</dbReference>
<protein>
    <submittedName>
        <fullName evidence="2">Uncharacterized protein</fullName>
    </submittedName>
</protein>
<dbReference type="WBParaSite" id="PS1159_v2.g12141.t1">
    <property type="protein sequence ID" value="PS1159_v2.g12141.t1"/>
    <property type="gene ID" value="PS1159_v2.g12141"/>
</dbReference>
<sequence length="121" mass="13550">MNAIECISFHDFKESGKPRKINLGFCGASTGYCVRAVYSDPNSSHKNGYSLGCDKTDCQNVGNPDYGWDESGCKANTDFGRDGHICCCKDKDHCNGINTTKTWYYKMLFLSFVICVIYQLL</sequence>
<name>A0AC35EYZ6_9BILA</name>
<evidence type="ECO:0000313" key="1">
    <source>
        <dbReference type="Proteomes" id="UP000887580"/>
    </source>
</evidence>
<accession>A0AC35EYZ6</accession>
<reference evidence="2" key="1">
    <citation type="submission" date="2022-11" db="UniProtKB">
        <authorList>
            <consortium name="WormBaseParasite"/>
        </authorList>
    </citation>
    <scope>IDENTIFICATION</scope>
</reference>
<organism evidence="1 2">
    <name type="scientific">Panagrolaimus sp. PS1159</name>
    <dbReference type="NCBI Taxonomy" id="55785"/>
    <lineage>
        <taxon>Eukaryota</taxon>
        <taxon>Metazoa</taxon>
        <taxon>Ecdysozoa</taxon>
        <taxon>Nematoda</taxon>
        <taxon>Chromadorea</taxon>
        <taxon>Rhabditida</taxon>
        <taxon>Tylenchina</taxon>
        <taxon>Panagrolaimomorpha</taxon>
        <taxon>Panagrolaimoidea</taxon>
        <taxon>Panagrolaimidae</taxon>
        <taxon>Panagrolaimus</taxon>
    </lineage>
</organism>